<dbReference type="InterPro" id="IPR027417">
    <property type="entry name" value="P-loop_NTPase"/>
</dbReference>
<keyword evidence="6" id="KW-0963">Cytoplasm</keyword>
<evidence type="ECO:0000256" key="3">
    <source>
        <dbReference type="ARBA" id="ARBA00005043"/>
    </source>
</evidence>
<evidence type="ECO:0000256" key="12">
    <source>
        <dbReference type="SAM" id="MobiDB-lite"/>
    </source>
</evidence>
<evidence type="ECO:0000256" key="7">
    <source>
        <dbReference type="ARBA" id="ARBA00022694"/>
    </source>
</evidence>
<dbReference type="EMBL" id="JAATJV010437500">
    <property type="protein sequence ID" value="MBZ3890077.1"/>
    <property type="molecule type" value="Genomic_DNA"/>
</dbReference>
<evidence type="ECO:0000256" key="5">
    <source>
        <dbReference type="ARBA" id="ARBA00020263"/>
    </source>
</evidence>
<proteinExistence type="inferred from homology"/>
<evidence type="ECO:0000256" key="4">
    <source>
        <dbReference type="ARBA" id="ARBA00008837"/>
    </source>
</evidence>
<name>A0AA41NGR9_SCICA</name>
<dbReference type="GO" id="GO:0005634">
    <property type="term" value="C:nucleus"/>
    <property type="evidence" value="ECO:0007669"/>
    <property type="project" value="UniProtKB-SubCell"/>
</dbReference>
<dbReference type="GO" id="GO:0005737">
    <property type="term" value="C:cytoplasm"/>
    <property type="evidence" value="ECO:0007669"/>
    <property type="project" value="UniProtKB-SubCell"/>
</dbReference>
<dbReference type="InterPro" id="IPR018627">
    <property type="entry name" value="ELP6"/>
</dbReference>
<dbReference type="AlphaFoldDB" id="A0AA41NGR9"/>
<keyword evidence="7" id="KW-0819">tRNA processing</keyword>
<protein>
    <recommendedName>
        <fullName evidence="5">Elongator complex protein 6</fullName>
    </recommendedName>
    <alternativeName>
        <fullName evidence="9">Protein TMEM103</fullName>
    </alternativeName>
</protein>
<dbReference type="GO" id="GO:0002098">
    <property type="term" value="P:tRNA wobble uridine modification"/>
    <property type="evidence" value="ECO:0007669"/>
    <property type="project" value="InterPro"/>
</dbReference>
<sequence>MQCVDLCIEIKSWNNSVEGLFENRSEVTVDSKEITAQNLGRIKVRPGAAWDLQEESSGSPAEAPVPQMEWIIWSFLVEAESHEESVLTPQGPPIPGAHGHGDSNARWRQFSSGNTHRRKPVGFCFSGALDFSTPDLSHVSMGPWVHKTCSESSEKTGESKESLELKSQCEEFHTNSPQLGKLLGVLEEIQYQAFSPGQHPDKKEHPQLPPWTETNCKVCFVALVQSFSHYNIVGQKLGVNLTMARKRGQLIFLEGLKSSVDVFFQDQEEPHPLQFLREASAGNLEPLYQFVREALKPVDNGEATWKCPVLLVDDLSVLLSLGLGAVAVLDFIHYCRATVCQELKGNVVALVHDSGDAEDEENNILLYGLSHQSHLILRAEGLATGFCKDVHGQLRIRWRRPSKPTARRDQSLTYQYKTQDRSVSFFAKGMSPAVL</sequence>
<evidence type="ECO:0000256" key="1">
    <source>
        <dbReference type="ARBA" id="ARBA00004123"/>
    </source>
</evidence>
<keyword evidence="8" id="KW-0539">Nucleus</keyword>
<dbReference type="Pfam" id="PF09807">
    <property type="entry name" value="ELP6"/>
    <property type="match status" value="1"/>
</dbReference>
<dbReference type="Gene3D" id="3.40.50.300">
    <property type="entry name" value="P-loop containing nucleotide triphosphate hydrolases"/>
    <property type="match status" value="1"/>
</dbReference>
<organism evidence="13 14">
    <name type="scientific">Sciurus carolinensis</name>
    <name type="common">Eastern gray squirrel</name>
    <dbReference type="NCBI Taxonomy" id="30640"/>
    <lineage>
        <taxon>Eukaryota</taxon>
        <taxon>Metazoa</taxon>
        <taxon>Chordata</taxon>
        <taxon>Craniata</taxon>
        <taxon>Vertebrata</taxon>
        <taxon>Euteleostomi</taxon>
        <taxon>Mammalia</taxon>
        <taxon>Eutheria</taxon>
        <taxon>Euarchontoglires</taxon>
        <taxon>Glires</taxon>
        <taxon>Rodentia</taxon>
        <taxon>Sciuromorpha</taxon>
        <taxon>Sciuridae</taxon>
        <taxon>Sciurinae</taxon>
        <taxon>Sciurini</taxon>
        <taxon>Sciurus</taxon>
    </lineage>
</organism>
<reference evidence="13" key="1">
    <citation type="submission" date="2020-03" db="EMBL/GenBank/DDBJ databases">
        <title>Studies in the Genomics of Life Span.</title>
        <authorList>
            <person name="Glass D."/>
        </authorList>
    </citation>
    <scope>NUCLEOTIDE SEQUENCE</scope>
    <source>
        <strain evidence="13">SUZIE</strain>
        <tissue evidence="13">Muscle</tissue>
    </source>
</reference>
<evidence type="ECO:0000256" key="9">
    <source>
        <dbReference type="ARBA" id="ARBA00045027"/>
    </source>
</evidence>
<dbReference type="PANTHER" id="PTHR16184:SF6">
    <property type="entry name" value="ELONGATOR COMPLEX PROTEIN 6"/>
    <property type="match status" value="1"/>
</dbReference>
<dbReference type="FunFam" id="3.40.50.300:FF:001078">
    <property type="entry name" value="Elongator acetyltransferase complex subunit 6"/>
    <property type="match status" value="1"/>
</dbReference>
<evidence type="ECO:0000256" key="6">
    <source>
        <dbReference type="ARBA" id="ARBA00022490"/>
    </source>
</evidence>
<evidence type="ECO:0000256" key="2">
    <source>
        <dbReference type="ARBA" id="ARBA00004496"/>
    </source>
</evidence>
<feature type="region of interest" description="Disordered" evidence="12">
    <location>
        <begin position="84"/>
        <end position="114"/>
    </location>
</feature>
<accession>A0AA41NGR9</accession>
<comment type="similarity">
    <text evidence="4">Belongs to the ELP6 family.</text>
</comment>
<gene>
    <name evidence="13" type="ORF">SUZIE_206155</name>
</gene>
<evidence type="ECO:0000256" key="11">
    <source>
        <dbReference type="ARBA" id="ARBA00064684"/>
    </source>
</evidence>
<dbReference type="GO" id="GO:0033588">
    <property type="term" value="C:elongator holoenzyme complex"/>
    <property type="evidence" value="ECO:0007669"/>
    <property type="project" value="InterPro"/>
</dbReference>
<evidence type="ECO:0000313" key="13">
    <source>
        <dbReference type="EMBL" id="MBZ3890077.1"/>
    </source>
</evidence>
<evidence type="ECO:0000313" key="14">
    <source>
        <dbReference type="Proteomes" id="UP001166674"/>
    </source>
</evidence>
<comment type="function">
    <text evidence="10">Component of the elongator complex which is required for multiple tRNA modifications, including mcm5U (5-methoxycarbonylmethyl uridine), mcm5s2U (5-methoxycarbonylmethyl-2-thiouridine), and ncm5U (5-carbamoylmethyl uridine). The elongator complex catalyzes formation of carboxymethyluridine in the wobble base at position 34 in tRNAs. Involved in cell migration.</text>
</comment>
<comment type="caution">
    <text evidence="13">The sequence shown here is derived from an EMBL/GenBank/DDBJ whole genome shotgun (WGS) entry which is preliminary data.</text>
</comment>
<evidence type="ECO:0000256" key="10">
    <source>
        <dbReference type="ARBA" id="ARBA00059616"/>
    </source>
</evidence>
<dbReference type="Proteomes" id="UP001166674">
    <property type="component" value="Unassembled WGS sequence"/>
</dbReference>
<dbReference type="PANTHER" id="PTHR16184">
    <property type="entry name" value="ELONGATOR COMPLEX PROTEIN 6"/>
    <property type="match status" value="1"/>
</dbReference>
<evidence type="ECO:0000256" key="8">
    <source>
        <dbReference type="ARBA" id="ARBA00023242"/>
    </source>
</evidence>
<dbReference type="CDD" id="cd19495">
    <property type="entry name" value="Elp6"/>
    <property type="match status" value="1"/>
</dbReference>
<comment type="subunit">
    <text evidence="11">Component of the elongator complex which consists of ELP1, ELP2, ELP3, ELP4, ELP5 and ELP6.</text>
</comment>
<comment type="pathway">
    <text evidence="3">tRNA modification; 5-methoxycarbonylmethyl-2-thiouridine-tRNA biosynthesis.</text>
</comment>
<keyword evidence="14" id="KW-1185">Reference proteome</keyword>
<comment type="subcellular location">
    <subcellularLocation>
        <location evidence="2">Cytoplasm</location>
    </subcellularLocation>
    <subcellularLocation>
        <location evidence="1">Nucleus</location>
    </subcellularLocation>
</comment>